<dbReference type="AlphaFoldDB" id="A0AAN7NL31"/>
<dbReference type="Proteomes" id="UP001333110">
    <property type="component" value="Unassembled WGS sequence"/>
</dbReference>
<comment type="caution">
    <text evidence="1">The sequence shown here is derived from an EMBL/GenBank/DDBJ whole genome shotgun (WGS) entry which is preliminary data.</text>
</comment>
<organism evidence="1 2">
    <name type="scientific">Mycteria americana</name>
    <name type="common">Wood stork</name>
    <dbReference type="NCBI Taxonomy" id="33587"/>
    <lineage>
        <taxon>Eukaryota</taxon>
        <taxon>Metazoa</taxon>
        <taxon>Chordata</taxon>
        <taxon>Craniata</taxon>
        <taxon>Vertebrata</taxon>
        <taxon>Euteleostomi</taxon>
        <taxon>Archelosauria</taxon>
        <taxon>Archosauria</taxon>
        <taxon>Dinosauria</taxon>
        <taxon>Saurischia</taxon>
        <taxon>Theropoda</taxon>
        <taxon>Coelurosauria</taxon>
        <taxon>Aves</taxon>
        <taxon>Neognathae</taxon>
        <taxon>Neoaves</taxon>
        <taxon>Aequornithes</taxon>
        <taxon>Ciconiiformes</taxon>
        <taxon>Ciconiidae</taxon>
        <taxon>Mycteria</taxon>
    </lineage>
</organism>
<name>A0AAN7NL31_MYCAM</name>
<keyword evidence="2" id="KW-1185">Reference proteome</keyword>
<evidence type="ECO:0000313" key="1">
    <source>
        <dbReference type="EMBL" id="KAK4829438.1"/>
    </source>
</evidence>
<evidence type="ECO:0000313" key="2">
    <source>
        <dbReference type="Proteomes" id="UP001333110"/>
    </source>
</evidence>
<protein>
    <submittedName>
        <fullName evidence="1">Uncharacterized protein</fullName>
    </submittedName>
</protein>
<reference evidence="1 2" key="1">
    <citation type="journal article" date="2023" name="J. Hered.">
        <title>Chromosome-level genome of the wood stork (Mycteria americana) provides insight into avian chromosome evolution.</title>
        <authorList>
            <person name="Flamio R. Jr."/>
            <person name="Ramstad K.M."/>
        </authorList>
    </citation>
    <scope>NUCLEOTIDE SEQUENCE [LARGE SCALE GENOMIC DNA]</scope>
    <source>
        <strain evidence="1">JAX WOST 10</strain>
    </source>
</reference>
<proteinExistence type="predicted"/>
<dbReference type="EMBL" id="JAUNZN010000001">
    <property type="protein sequence ID" value="KAK4829438.1"/>
    <property type="molecule type" value="Genomic_DNA"/>
</dbReference>
<gene>
    <name evidence="1" type="ORF">QYF61_004313</name>
</gene>
<accession>A0AAN7NL31</accession>
<sequence length="68" mass="7613">MIKGLQHMSHEERLGFYSLEKRRLQLIHGRRAKGSPPCYSVSFPKHTCLSPFSSSCTPKGPDPSLDIA</sequence>